<dbReference type="AlphaFoldDB" id="A0A3B7MSN2"/>
<evidence type="ECO:0000256" key="3">
    <source>
        <dbReference type="ARBA" id="ARBA00022777"/>
    </source>
</evidence>
<dbReference type="InterPro" id="IPR018484">
    <property type="entry name" value="FGGY_N"/>
</dbReference>
<organism evidence="6 7">
    <name type="scientific">Paraflavitalea soli</name>
    <dbReference type="NCBI Taxonomy" id="2315862"/>
    <lineage>
        <taxon>Bacteria</taxon>
        <taxon>Pseudomonadati</taxon>
        <taxon>Bacteroidota</taxon>
        <taxon>Chitinophagia</taxon>
        <taxon>Chitinophagales</taxon>
        <taxon>Chitinophagaceae</taxon>
        <taxon>Paraflavitalea</taxon>
    </lineage>
</organism>
<dbReference type="Proteomes" id="UP000263900">
    <property type="component" value="Chromosome"/>
</dbReference>
<evidence type="ECO:0000256" key="2">
    <source>
        <dbReference type="ARBA" id="ARBA00022679"/>
    </source>
</evidence>
<keyword evidence="3 6" id="KW-0418">Kinase</keyword>
<dbReference type="InterPro" id="IPR043129">
    <property type="entry name" value="ATPase_NBD"/>
</dbReference>
<dbReference type="CDD" id="cd07798">
    <property type="entry name" value="ASKHA_NBD_FGGY_YoaC-like"/>
    <property type="match status" value="1"/>
</dbReference>
<dbReference type="InterPro" id="IPR018485">
    <property type="entry name" value="FGGY_C"/>
</dbReference>
<evidence type="ECO:0000313" key="7">
    <source>
        <dbReference type="Proteomes" id="UP000263900"/>
    </source>
</evidence>
<dbReference type="PIRSF" id="PIRSF000538">
    <property type="entry name" value="GlpK"/>
    <property type="match status" value="1"/>
</dbReference>
<keyword evidence="2" id="KW-0808">Transferase</keyword>
<dbReference type="RefSeq" id="WP_119052744.1">
    <property type="nucleotide sequence ID" value="NZ_CP032157.1"/>
</dbReference>
<dbReference type="PANTHER" id="PTHR43095:SF2">
    <property type="entry name" value="GLUCONOKINASE"/>
    <property type="match status" value="1"/>
</dbReference>
<dbReference type="Pfam" id="PF02782">
    <property type="entry name" value="FGGY_C"/>
    <property type="match status" value="1"/>
</dbReference>
<reference evidence="6 7" key="1">
    <citation type="submission" date="2018-09" db="EMBL/GenBank/DDBJ databases">
        <title>Genome sequencing of strain 6GH32-13.</title>
        <authorList>
            <person name="Weon H.-Y."/>
            <person name="Heo J."/>
            <person name="Kwon S.-W."/>
        </authorList>
    </citation>
    <scope>NUCLEOTIDE SEQUENCE [LARGE SCALE GENOMIC DNA]</scope>
    <source>
        <strain evidence="6 7">5GH32-13</strain>
    </source>
</reference>
<dbReference type="KEGG" id="pseg:D3H65_24005"/>
<dbReference type="OrthoDB" id="9805576at2"/>
<sequence>MKQQEAYLVLDIGTGNVRSAIVSPSGKILGVARADIRYYRDDLYPDSIYFKPDELWSQLRELTGEALKQAGAVTIKAATTTSQREGIVLIDQAGKAVIGLPNIDHRGREWEEKYLDKSRIYQLTGRYPTSLFSAYKLVGIRERRQDVWNGLACFLSISDWAAWELSGITLYEHSQASETLLYDVAAGNWSEELCALFGISQKILPPLSQSGSIAGTVKQDMAEQWGFNPAALVITGGGDTQLAIKSTSPSIGDVVIVSGTTTPVVKLEGDYITDQLERTWTSRDITKDRFVFEANAGVTGLNYQRLKEVFYPNEGYDVIERELAENNNKQCMTSLGSLIAGETKPVIRGGFIFPVPVSHELTRSSFVWATLMDIAFSIAENYKVLAEVSGHDAGYIWACGGGLQSSALRKLIAAVTGNEVRVRNGFEQASVVGAAILCNEALGVAVQREEAVLESSIATDQDAAMYKTFYEQWKATREQFRAVS</sequence>
<protein>
    <submittedName>
        <fullName evidence="6">Sugar kinase</fullName>
    </submittedName>
</protein>
<name>A0A3B7MSN2_9BACT</name>
<dbReference type="PANTHER" id="PTHR43095">
    <property type="entry name" value="SUGAR KINASE"/>
    <property type="match status" value="1"/>
</dbReference>
<dbReference type="InterPro" id="IPR000577">
    <property type="entry name" value="Carb_kinase_FGGY"/>
</dbReference>
<dbReference type="InterPro" id="IPR050406">
    <property type="entry name" value="FGGY_Carb_Kinase"/>
</dbReference>
<dbReference type="SUPFAM" id="SSF53067">
    <property type="entry name" value="Actin-like ATPase domain"/>
    <property type="match status" value="2"/>
</dbReference>
<evidence type="ECO:0000313" key="6">
    <source>
        <dbReference type="EMBL" id="AXY76867.1"/>
    </source>
</evidence>
<comment type="similarity">
    <text evidence="1">Belongs to the FGGY kinase family.</text>
</comment>
<dbReference type="Gene3D" id="3.30.420.40">
    <property type="match status" value="2"/>
</dbReference>
<evidence type="ECO:0000259" key="5">
    <source>
        <dbReference type="Pfam" id="PF02782"/>
    </source>
</evidence>
<evidence type="ECO:0000259" key="4">
    <source>
        <dbReference type="Pfam" id="PF00370"/>
    </source>
</evidence>
<dbReference type="EMBL" id="CP032157">
    <property type="protein sequence ID" value="AXY76867.1"/>
    <property type="molecule type" value="Genomic_DNA"/>
</dbReference>
<gene>
    <name evidence="6" type="ORF">D3H65_24005</name>
</gene>
<feature type="domain" description="Carbohydrate kinase FGGY N-terminal" evidence="4">
    <location>
        <begin position="7"/>
        <end position="243"/>
    </location>
</feature>
<dbReference type="GO" id="GO:0005975">
    <property type="term" value="P:carbohydrate metabolic process"/>
    <property type="evidence" value="ECO:0007669"/>
    <property type="project" value="InterPro"/>
</dbReference>
<proteinExistence type="inferred from homology"/>
<dbReference type="GO" id="GO:0016301">
    <property type="term" value="F:kinase activity"/>
    <property type="evidence" value="ECO:0007669"/>
    <property type="project" value="UniProtKB-KW"/>
</dbReference>
<evidence type="ECO:0000256" key="1">
    <source>
        <dbReference type="ARBA" id="ARBA00009156"/>
    </source>
</evidence>
<dbReference type="Pfam" id="PF00370">
    <property type="entry name" value="FGGY_N"/>
    <property type="match status" value="1"/>
</dbReference>
<feature type="domain" description="Carbohydrate kinase FGGY C-terminal" evidence="5">
    <location>
        <begin position="349"/>
        <end position="439"/>
    </location>
</feature>
<accession>A0A3B7MSN2</accession>
<keyword evidence="7" id="KW-1185">Reference proteome</keyword>